<dbReference type="KEGG" id="smai:EXU30_15165"/>
<keyword evidence="6 10" id="KW-0328">Glycosyltransferase</keyword>
<dbReference type="Proteomes" id="UP000291106">
    <property type="component" value="Chromosome"/>
</dbReference>
<dbReference type="Gene3D" id="1.10.1610.10">
    <property type="match status" value="1"/>
</dbReference>
<dbReference type="InterPro" id="IPR023195">
    <property type="entry name" value="Nict_dMeBzImd_PRibTrfase_N"/>
</dbReference>
<evidence type="ECO:0000256" key="7">
    <source>
        <dbReference type="ARBA" id="ARBA00022679"/>
    </source>
</evidence>
<dbReference type="GO" id="GO:0008939">
    <property type="term" value="F:nicotinate-nucleotide-dimethylbenzimidazole phosphoribosyltransferase activity"/>
    <property type="evidence" value="ECO:0007669"/>
    <property type="project" value="UniProtKB-UniRule"/>
</dbReference>
<dbReference type="Pfam" id="PF02277">
    <property type="entry name" value="DBI_PRT"/>
    <property type="match status" value="1"/>
</dbReference>
<dbReference type="OrthoDB" id="9781491at2"/>
<dbReference type="InterPro" id="IPR036087">
    <property type="entry name" value="Nict_dMeBzImd_PRibTrfase_sf"/>
</dbReference>
<dbReference type="NCBIfam" id="TIGR03160">
    <property type="entry name" value="cobT_DBIPRT"/>
    <property type="match status" value="1"/>
</dbReference>
<evidence type="ECO:0000256" key="5">
    <source>
        <dbReference type="ARBA" id="ARBA00022573"/>
    </source>
</evidence>
<name>A0A411PK44_9GAMM</name>
<dbReference type="SUPFAM" id="SSF52733">
    <property type="entry name" value="Nicotinate mononucleotide:5,6-dimethylbenzimidazole phosphoribosyltransferase (CobT)"/>
    <property type="match status" value="1"/>
</dbReference>
<dbReference type="EC" id="2.4.2.21" evidence="3 10"/>
<dbReference type="PANTHER" id="PTHR43463">
    <property type="entry name" value="NICOTINATE-NUCLEOTIDE--DIMETHYLBENZIMIDAZOLE PHOSPHORIBOSYLTRANSFERASE"/>
    <property type="match status" value="1"/>
</dbReference>
<dbReference type="Gene3D" id="3.40.50.10210">
    <property type="match status" value="1"/>
</dbReference>
<evidence type="ECO:0000313" key="12">
    <source>
        <dbReference type="Proteomes" id="UP000291106"/>
    </source>
</evidence>
<dbReference type="InterPro" id="IPR003200">
    <property type="entry name" value="Nict_dMeBzImd_PRibTrfase"/>
</dbReference>
<evidence type="ECO:0000256" key="6">
    <source>
        <dbReference type="ARBA" id="ARBA00022676"/>
    </source>
</evidence>
<comment type="pathway">
    <text evidence="1 10">Nucleoside biosynthesis; alpha-ribazole biosynthesis; alpha-ribazole from 5,6-dimethylbenzimidazole: step 1/2.</text>
</comment>
<dbReference type="PANTHER" id="PTHR43463:SF1">
    <property type="entry name" value="NICOTINATE-NUCLEOTIDE--DIMETHYLBENZIMIDAZOLE PHOSPHORIBOSYLTRANSFERASE"/>
    <property type="match status" value="1"/>
</dbReference>
<evidence type="ECO:0000256" key="10">
    <source>
        <dbReference type="HAMAP-Rule" id="MF_00230"/>
    </source>
</evidence>
<evidence type="ECO:0000256" key="4">
    <source>
        <dbReference type="ARBA" id="ARBA00015486"/>
    </source>
</evidence>
<gene>
    <name evidence="10 11" type="primary">cobT</name>
    <name evidence="11" type="ORF">EXU30_15165</name>
</gene>
<keyword evidence="7 10" id="KW-0808">Transferase</keyword>
<protein>
    <recommendedName>
        <fullName evidence="4 10">Nicotinate-nucleotide--dimethylbenzimidazole phosphoribosyltransferase</fullName>
        <shortName evidence="10">NN:DBI PRT</shortName>
        <ecNumber evidence="3 10">2.4.2.21</ecNumber>
    </recommendedName>
    <alternativeName>
        <fullName evidence="8 10">N(1)-alpha-phosphoribosyltransferase</fullName>
    </alternativeName>
</protein>
<comment type="similarity">
    <text evidence="2 10">Belongs to the CobT family.</text>
</comment>
<dbReference type="NCBIfam" id="NF000996">
    <property type="entry name" value="PRK00105.1"/>
    <property type="match status" value="1"/>
</dbReference>
<dbReference type="AlphaFoldDB" id="A0A411PK44"/>
<dbReference type="HAMAP" id="MF_00230">
    <property type="entry name" value="CobT"/>
    <property type="match status" value="1"/>
</dbReference>
<comment type="function">
    <text evidence="10">Catalyzes the synthesis of alpha-ribazole-5'-phosphate from nicotinate mononucleotide (NAMN) and 5,6-dimethylbenzimidazole (DMB).</text>
</comment>
<evidence type="ECO:0000256" key="9">
    <source>
        <dbReference type="ARBA" id="ARBA00047340"/>
    </source>
</evidence>
<feature type="active site" description="Proton acceptor" evidence="10">
    <location>
        <position position="316"/>
    </location>
</feature>
<dbReference type="GO" id="GO:0009236">
    <property type="term" value="P:cobalamin biosynthetic process"/>
    <property type="evidence" value="ECO:0007669"/>
    <property type="project" value="UniProtKB-UniRule"/>
</dbReference>
<comment type="catalytic activity">
    <reaction evidence="9 10">
        <text>5,6-dimethylbenzimidazole + nicotinate beta-D-ribonucleotide = alpha-ribazole 5'-phosphate + nicotinate + H(+)</text>
        <dbReference type="Rhea" id="RHEA:11196"/>
        <dbReference type="ChEBI" id="CHEBI:15378"/>
        <dbReference type="ChEBI" id="CHEBI:15890"/>
        <dbReference type="ChEBI" id="CHEBI:32544"/>
        <dbReference type="ChEBI" id="CHEBI:57502"/>
        <dbReference type="ChEBI" id="CHEBI:57918"/>
        <dbReference type="EC" id="2.4.2.21"/>
    </reaction>
</comment>
<evidence type="ECO:0000256" key="1">
    <source>
        <dbReference type="ARBA" id="ARBA00005049"/>
    </source>
</evidence>
<evidence type="ECO:0000313" key="11">
    <source>
        <dbReference type="EMBL" id="QBF83868.1"/>
    </source>
</evidence>
<dbReference type="FunFam" id="3.40.50.10210:FF:000001">
    <property type="entry name" value="Nicotinate-nucleotide--dimethylbenzimidazole phosphoribosyltransferase"/>
    <property type="match status" value="1"/>
</dbReference>
<dbReference type="UniPathway" id="UPA00061">
    <property type="reaction ID" value="UER00516"/>
</dbReference>
<dbReference type="RefSeq" id="WP_130601411.1">
    <property type="nucleotide sequence ID" value="NZ_CP036200.1"/>
</dbReference>
<evidence type="ECO:0000256" key="8">
    <source>
        <dbReference type="ARBA" id="ARBA00030686"/>
    </source>
</evidence>
<organism evidence="11 12">
    <name type="scientific">Shewanella maritima</name>
    <dbReference type="NCBI Taxonomy" id="2520507"/>
    <lineage>
        <taxon>Bacteria</taxon>
        <taxon>Pseudomonadati</taxon>
        <taxon>Pseudomonadota</taxon>
        <taxon>Gammaproteobacteria</taxon>
        <taxon>Alteromonadales</taxon>
        <taxon>Shewanellaceae</taxon>
        <taxon>Shewanella</taxon>
    </lineage>
</organism>
<dbReference type="InterPro" id="IPR017846">
    <property type="entry name" value="Nict_dMeBzImd_PRibTrfase_bact"/>
</dbReference>
<evidence type="ECO:0000256" key="3">
    <source>
        <dbReference type="ARBA" id="ARBA00011991"/>
    </source>
</evidence>
<dbReference type="EMBL" id="CP036200">
    <property type="protein sequence ID" value="QBF83868.1"/>
    <property type="molecule type" value="Genomic_DNA"/>
</dbReference>
<evidence type="ECO:0000256" key="2">
    <source>
        <dbReference type="ARBA" id="ARBA00007110"/>
    </source>
</evidence>
<keyword evidence="5 10" id="KW-0169">Cobalamin biosynthesis</keyword>
<keyword evidence="12" id="KW-1185">Reference proteome</keyword>
<dbReference type="CDD" id="cd02439">
    <property type="entry name" value="DMB-PRT_CobT"/>
    <property type="match status" value="1"/>
</dbReference>
<reference evidence="11 12" key="1">
    <citation type="submission" date="2019-02" db="EMBL/GenBank/DDBJ databases">
        <title>Shewanella sp. D4-2 isolated from Dokdo Island.</title>
        <authorList>
            <person name="Baek K."/>
        </authorList>
    </citation>
    <scope>NUCLEOTIDE SEQUENCE [LARGE SCALE GENOMIC DNA]</scope>
    <source>
        <strain evidence="11 12">D4-2</strain>
    </source>
</reference>
<sequence>MFAVDPVSRKFDEQIALTINQKTKPLGALGKLEPLAAQIARVQLSKDSECKKLEITQPGMLVFAGDHGIAKFGVSIAPIDVTRQMVQNFVAGGAAINVFSKQMGFNLEVIDCGIAKPLDNYRGVTQHRLGEGTNAIHQAPAMSIDQVRHGFGYAEEVVERHHLSGSNLIALGEMGIGNTSAATAMMAALLELDVSRCVGRGTGIDDKTFERKSALINEALKLHRSKLVSPIHILAHLGGFEIVQMTGAIMAAADRKMMVIIDGFIATAAAIAAVKLHPDARDYLIFAHKSNEQGHRIMLEHLKAEPLLDLDMRLGEGTGAALALPLVQAAINFYNDMASFAAAGVEDVV</sequence>
<accession>A0A411PK44</accession>
<proteinExistence type="inferred from homology"/>